<dbReference type="EMBL" id="JAAWVQ010015823">
    <property type="protein sequence ID" value="MBN3272025.1"/>
    <property type="molecule type" value="Genomic_DNA"/>
</dbReference>
<dbReference type="PROSITE" id="PS50835">
    <property type="entry name" value="IG_LIKE"/>
    <property type="match status" value="2"/>
</dbReference>
<dbReference type="Pfam" id="PF07686">
    <property type="entry name" value="V-set"/>
    <property type="match status" value="1"/>
</dbReference>
<dbReference type="InterPro" id="IPR003599">
    <property type="entry name" value="Ig_sub"/>
</dbReference>
<dbReference type="Proteomes" id="UP001166093">
    <property type="component" value="Unassembled WGS sequence"/>
</dbReference>
<evidence type="ECO:0000256" key="1">
    <source>
        <dbReference type="SAM" id="Phobius"/>
    </source>
</evidence>
<dbReference type="SMART" id="SM00409">
    <property type="entry name" value="IG"/>
    <property type="match status" value="2"/>
</dbReference>
<name>A0ABS2XD28_POLSP</name>
<dbReference type="InterPro" id="IPR013783">
    <property type="entry name" value="Ig-like_fold"/>
</dbReference>
<feature type="transmembrane region" description="Helical" evidence="1">
    <location>
        <begin position="218"/>
        <end position="242"/>
    </location>
</feature>
<comment type="caution">
    <text evidence="3">The sequence shown here is derived from an EMBL/GenBank/DDBJ whole genome shotgun (WGS) entry which is preliminary data.</text>
</comment>
<keyword evidence="1" id="KW-0812">Transmembrane</keyword>
<dbReference type="PANTHER" id="PTHR44699:SF2">
    <property type="entry name" value="IMMUNOGLOBULIN SUPERFAMILY MEMBER 11-LIKE"/>
    <property type="match status" value="1"/>
</dbReference>
<dbReference type="InterPro" id="IPR013106">
    <property type="entry name" value="Ig_V-set"/>
</dbReference>
<accession>A0ABS2XD28</accession>
<feature type="domain" description="Ig-like" evidence="2">
    <location>
        <begin position="119"/>
        <end position="207"/>
    </location>
</feature>
<gene>
    <name evidence="3" type="primary">Igsf11_0</name>
    <name evidence="3" type="ORF">GTO93_0010579</name>
</gene>
<keyword evidence="1" id="KW-1133">Transmembrane helix</keyword>
<dbReference type="SMART" id="SM00408">
    <property type="entry name" value="IGc2"/>
    <property type="match status" value="2"/>
</dbReference>
<evidence type="ECO:0000259" key="2">
    <source>
        <dbReference type="PROSITE" id="PS50835"/>
    </source>
</evidence>
<sequence length="276" mass="29885">PVRVTVRETSVQVLRGDSVLLPCSFVTMATLSRLNIIWTVTPLSEPSSPSQVIVYDHGQVIESPSLIGRVSFTSVPLSADIVLDSTRLSDAGTYRCVVNNPPEPGVPGIGELSLTILAPPSSPLCLWDGLADEGGSISLSCSVEEGVPVPELRWDKLEPDQISLPVKKEGSLKGTVRILNISAQNSGLYRCTVSNPLGTEACSVDLSIYSASHGASGILQAVSLTLCMALVLLALLALVLWFHRSGHHRKWREEGEEEECYNEMRYTSELLRKSFV</sequence>
<dbReference type="Pfam" id="PF13927">
    <property type="entry name" value="Ig_3"/>
    <property type="match status" value="1"/>
</dbReference>
<dbReference type="Gene3D" id="2.60.40.10">
    <property type="entry name" value="Immunoglobulins"/>
    <property type="match status" value="2"/>
</dbReference>
<evidence type="ECO:0000313" key="3">
    <source>
        <dbReference type="EMBL" id="MBN3272025.1"/>
    </source>
</evidence>
<keyword evidence="1" id="KW-0472">Membrane</keyword>
<dbReference type="PANTHER" id="PTHR44699">
    <property type="entry name" value="IMMUNOGLOBULIN SUPERFAMILY MEMBER 11"/>
    <property type="match status" value="1"/>
</dbReference>
<evidence type="ECO:0000313" key="4">
    <source>
        <dbReference type="Proteomes" id="UP001166093"/>
    </source>
</evidence>
<feature type="non-terminal residue" evidence="3">
    <location>
        <position position="1"/>
    </location>
</feature>
<feature type="non-terminal residue" evidence="3">
    <location>
        <position position="276"/>
    </location>
</feature>
<proteinExistence type="predicted"/>
<dbReference type="SUPFAM" id="SSF48726">
    <property type="entry name" value="Immunoglobulin"/>
    <property type="match status" value="2"/>
</dbReference>
<keyword evidence="4" id="KW-1185">Reference proteome</keyword>
<reference evidence="3" key="1">
    <citation type="journal article" date="2021" name="Cell">
        <title>Tracing the genetic footprints of vertebrate landing in non-teleost ray-finned fishes.</title>
        <authorList>
            <person name="Bi X."/>
            <person name="Wang K."/>
            <person name="Yang L."/>
            <person name="Pan H."/>
            <person name="Jiang H."/>
            <person name="Wei Q."/>
            <person name="Fang M."/>
            <person name="Yu H."/>
            <person name="Zhu C."/>
            <person name="Cai Y."/>
            <person name="He Y."/>
            <person name="Gan X."/>
            <person name="Zeng H."/>
            <person name="Yu D."/>
            <person name="Zhu Y."/>
            <person name="Jiang H."/>
            <person name="Qiu Q."/>
            <person name="Yang H."/>
            <person name="Zhang Y.E."/>
            <person name="Wang W."/>
            <person name="Zhu M."/>
            <person name="He S."/>
            <person name="Zhang G."/>
        </authorList>
    </citation>
    <scope>NUCLEOTIDE SEQUENCE</scope>
    <source>
        <strain evidence="3">Pddl_001</strain>
    </source>
</reference>
<dbReference type="InterPro" id="IPR003598">
    <property type="entry name" value="Ig_sub2"/>
</dbReference>
<dbReference type="InterPro" id="IPR042758">
    <property type="entry name" value="IGSF11"/>
</dbReference>
<organism evidence="3 4">
    <name type="scientific">Polyodon spathula</name>
    <name type="common">North American paddlefish</name>
    <name type="synonym">Squalus spathula</name>
    <dbReference type="NCBI Taxonomy" id="7913"/>
    <lineage>
        <taxon>Eukaryota</taxon>
        <taxon>Metazoa</taxon>
        <taxon>Chordata</taxon>
        <taxon>Craniata</taxon>
        <taxon>Vertebrata</taxon>
        <taxon>Euteleostomi</taxon>
        <taxon>Actinopterygii</taxon>
        <taxon>Chondrostei</taxon>
        <taxon>Acipenseriformes</taxon>
        <taxon>Polyodontidae</taxon>
        <taxon>Polyodon</taxon>
    </lineage>
</organism>
<protein>
    <submittedName>
        <fullName evidence="3">IGS11 protein</fullName>
    </submittedName>
</protein>
<feature type="domain" description="Ig-like" evidence="2">
    <location>
        <begin position="1"/>
        <end position="113"/>
    </location>
</feature>
<dbReference type="InterPro" id="IPR036179">
    <property type="entry name" value="Ig-like_dom_sf"/>
</dbReference>
<dbReference type="InterPro" id="IPR007110">
    <property type="entry name" value="Ig-like_dom"/>
</dbReference>